<evidence type="ECO:0000256" key="4">
    <source>
        <dbReference type="ARBA" id="ARBA00022679"/>
    </source>
</evidence>
<evidence type="ECO:0000256" key="5">
    <source>
        <dbReference type="ARBA" id="ARBA00022692"/>
    </source>
</evidence>
<dbReference type="PANTHER" id="PTHR38686:SF1">
    <property type="entry name" value="APOLIPOPROTEIN N-ACYLTRANSFERASE"/>
    <property type="match status" value="1"/>
</dbReference>
<evidence type="ECO:0000256" key="6">
    <source>
        <dbReference type="ARBA" id="ARBA00022989"/>
    </source>
</evidence>
<dbReference type="InterPro" id="IPR059109">
    <property type="entry name" value="Lnt_membrane_dom"/>
</dbReference>
<keyword evidence="7 9" id="KW-0472">Membrane</keyword>
<dbReference type="InterPro" id="IPR004563">
    <property type="entry name" value="Apolipo_AcylTrfase"/>
</dbReference>
<dbReference type="GO" id="GO:0005886">
    <property type="term" value="C:plasma membrane"/>
    <property type="evidence" value="ECO:0007669"/>
    <property type="project" value="UniProtKB-SubCell"/>
</dbReference>
<keyword evidence="4 11" id="KW-0808">Transferase</keyword>
<evidence type="ECO:0000259" key="10">
    <source>
        <dbReference type="PROSITE" id="PS50263"/>
    </source>
</evidence>
<accession>A0A1W1D2A9</accession>
<keyword evidence="2" id="KW-1003">Cell membrane</keyword>
<feature type="transmembrane region" description="Helical" evidence="9">
    <location>
        <begin position="7"/>
        <end position="27"/>
    </location>
</feature>
<keyword evidence="5 9" id="KW-0812">Transmembrane</keyword>
<comment type="subcellular location">
    <subcellularLocation>
        <location evidence="1">Cell membrane</location>
        <topology evidence="1">Multi-pass membrane protein</topology>
    </subcellularLocation>
</comment>
<dbReference type="AlphaFoldDB" id="A0A1W1D2A9"/>
<dbReference type="PROSITE" id="PS50263">
    <property type="entry name" value="CN_HYDROLASE"/>
    <property type="match status" value="1"/>
</dbReference>
<dbReference type="NCBIfam" id="NF008934">
    <property type="entry name" value="PRK12291.1"/>
    <property type="match status" value="1"/>
</dbReference>
<keyword evidence="6 9" id="KW-1133">Transmembrane helix</keyword>
<dbReference type="EC" id="2.3.1.-" evidence="11"/>
<reference evidence="11" key="1">
    <citation type="submission" date="2016-10" db="EMBL/GenBank/DDBJ databases">
        <authorList>
            <person name="de Groot N.N."/>
        </authorList>
    </citation>
    <scope>NUCLEOTIDE SEQUENCE</scope>
</reference>
<sequence length="402" mass="46476">MNKLLQHLFLGILTAFLFSGFIYFEYYHLTNKFLNTLFGLGALALLLYIPKRSILIAGFFIGILWFYWIGYSFQYQGVYGIAWYVTFGFGVIYILFFAPLAFTNEPIIRAVLLFILSFIAPFAFNWLKIELLFVNSYIGIEKYQLFIILLSLSVVHYIKDTKYKYLPLILLLLTLNINPKPQPLAPLRIKLVQTHIKQEDKWRPNYLDTTLQIIFSHIHNAINEGYDVVVLPESVFPLYMNQNPTILQALQALSHQITIVAGSLITKHHKHYNVTYMFENGKYHIAKKVVLVPFGEYIPLPSPLKEYINQKFFAGASDFIKAKQPTDFIIKGIKFRNAICYEATTQELYEGDVKYMIAISNNGWFVPSIEPTLQKLLLKFYAHKNHVTIYHSANMAGTGVIF</sequence>
<feature type="transmembrane region" description="Helical" evidence="9">
    <location>
        <begin position="54"/>
        <end position="75"/>
    </location>
</feature>
<feature type="transmembrane region" description="Helical" evidence="9">
    <location>
        <begin position="107"/>
        <end position="127"/>
    </location>
</feature>
<keyword evidence="11" id="KW-0449">Lipoprotein</keyword>
<keyword evidence="3" id="KW-0997">Cell inner membrane</keyword>
<keyword evidence="8 11" id="KW-0012">Acyltransferase</keyword>
<evidence type="ECO:0000256" key="1">
    <source>
        <dbReference type="ARBA" id="ARBA00004651"/>
    </source>
</evidence>
<feature type="transmembrane region" description="Helical" evidence="9">
    <location>
        <begin position="142"/>
        <end position="158"/>
    </location>
</feature>
<dbReference type="GO" id="GO:0016410">
    <property type="term" value="F:N-acyltransferase activity"/>
    <property type="evidence" value="ECO:0007669"/>
    <property type="project" value="InterPro"/>
</dbReference>
<dbReference type="Pfam" id="PF26365">
    <property type="entry name" value="ApoNAT_membrane"/>
    <property type="match status" value="1"/>
</dbReference>
<dbReference type="PANTHER" id="PTHR38686">
    <property type="entry name" value="APOLIPOPROTEIN N-ACYLTRANSFERASE"/>
    <property type="match status" value="1"/>
</dbReference>
<dbReference type="EMBL" id="FPHP01000003">
    <property type="protein sequence ID" value="SFV74763.1"/>
    <property type="molecule type" value="Genomic_DNA"/>
</dbReference>
<gene>
    <name evidence="11" type="ORF">MNB_SM-3-1479</name>
</gene>
<feature type="transmembrane region" description="Helical" evidence="9">
    <location>
        <begin position="81"/>
        <end position="100"/>
    </location>
</feature>
<protein>
    <submittedName>
        <fullName evidence="11">Apolipoprotein N-acyltransferase</fullName>
        <ecNumber evidence="11">2.3.1.-</ecNumber>
    </submittedName>
</protein>
<evidence type="ECO:0000256" key="3">
    <source>
        <dbReference type="ARBA" id="ARBA00022519"/>
    </source>
</evidence>
<organism evidence="11">
    <name type="scientific">hydrothermal vent metagenome</name>
    <dbReference type="NCBI Taxonomy" id="652676"/>
    <lineage>
        <taxon>unclassified sequences</taxon>
        <taxon>metagenomes</taxon>
        <taxon>ecological metagenomes</taxon>
    </lineage>
</organism>
<evidence type="ECO:0000256" key="8">
    <source>
        <dbReference type="ARBA" id="ARBA00023315"/>
    </source>
</evidence>
<evidence type="ECO:0000256" key="2">
    <source>
        <dbReference type="ARBA" id="ARBA00022475"/>
    </source>
</evidence>
<dbReference type="NCBIfam" id="TIGR00546">
    <property type="entry name" value="lnt"/>
    <property type="match status" value="1"/>
</dbReference>
<proteinExistence type="predicted"/>
<feature type="domain" description="CN hydrolase" evidence="10">
    <location>
        <begin position="192"/>
        <end position="402"/>
    </location>
</feature>
<dbReference type="Pfam" id="PF00795">
    <property type="entry name" value="CN_hydrolase"/>
    <property type="match status" value="1"/>
</dbReference>
<feature type="transmembrane region" description="Helical" evidence="9">
    <location>
        <begin position="33"/>
        <end position="49"/>
    </location>
</feature>
<dbReference type="InterPro" id="IPR003010">
    <property type="entry name" value="C-N_Hydrolase"/>
</dbReference>
<evidence type="ECO:0000256" key="9">
    <source>
        <dbReference type="SAM" id="Phobius"/>
    </source>
</evidence>
<dbReference type="InterPro" id="IPR059110">
    <property type="entry name" value="Lnt_campylobact"/>
</dbReference>
<dbReference type="InterPro" id="IPR036526">
    <property type="entry name" value="C-N_Hydrolase_sf"/>
</dbReference>
<name>A0A1W1D2A9_9ZZZZ</name>
<evidence type="ECO:0000313" key="11">
    <source>
        <dbReference type="EMBL" id="SFV74763.1"/>
    </source>
</evidence>
<dbReference type="SUPFAM" id="SSF56317">
    <property type="entry name" value="Carbon-nitrogen hydrolase"/>
    <property type="match status" value="1"/>
</dbReference>
<evidence type="ECO:0000256" key="7">
    <source>
        <dbReference type="ARBA" id="ARBA00023136"/>
    </source>
</evidence>
<dbReference type="GO" id="GO:0042158">
    <property type="term" value="P:lipoprotein biosynthetic process"/>
    <property type="evidence" value="ECO:0007669"/>
    <property type="project" value="InterPro"/>
</dbReference>
<dbReference type="Gene3D" id="3.60.110.10">
    <property type="entry name" value="Carbon-nitrogen hydrolase"/>
    <property type="match status" value="1"/>
</dbReference>